<dbReference type="PROSITE" id="PS50113">
    <property type="entry name" value="PAC"/>
    <property type="match status" value="1"/>
</dbReference>
<feature type="domain" description="Histidine kinase" evidence="16">
    <location>
        <begin position="516"/>
        <end position="735"/>
    </location>
</feature>
<feature type="transmembrane region" description="Helical" evidence="15">
    <location>
        <begin position="6"/>
        <end position="29"/>
    </location>
</feature>
<dbReference type="PROSITE" id="PS50110">
    <property type="entry name" value="RESPONSE_REGULATORY"/>
    <property type="match status" value="2"/>
</dbReference>
<dbReference type="Gene3D" id="3.40.50.2300">
    <property type="match status" value="2"/>
</dbReference>
<evidence type="ECO:0000259" key="18">
    <source>
        <dbReference type="PROSITE" id="PS50112"/>
    </source>
</evidence>
<dbReference type="CDD" id="cd17574">
    <property type="entry name" value="REC_OmpR"/>
    <property type="match status" value="1"/>
</dbReference>
<dbReference type="OrthoDB" id="8573350at2"/>
<reference evidence="20 21" key="1">
    <citation type="submission" date="2018-12" db="EMBL/GenBank/DDBJ databases">
        <title>three novel Halomonas strain isolated from plants.</title>
        <authorList>
            <person name="Sun C."/>
        </authorList>
    </citation>
    <scope>NUCLEOTIDE SEQUENCE [LARGE SCALE GENOMIC DNA]</scope>
    <source>
        <strain evidence="20 21">DSM 19434</strain>
    </source>
</reference>
<feature type="transmembrane region" description="Helical" evidence="15">
    <location>
        <begin position="293"/>
        <end position="312"/>
    </location>
</feature>
<dbReference type="SMART" id="SM00387">
    <property type="entry name" value="HATPase_c"/>
    <property type="match status" value="1"/>
</dbReference>
<dbReference type="Gene3D" id="3.30.565.10">
    <property type="entry name" value="Histidine kinase-like ATPase, C-terminal domain"/>
    <property type="match status" value="1"/>
</dbReference>
<feature type="modified residue" description="4-aspartylphosphate" evidence="14">
    <location>
        <position position="804"/>
    </location>
</feature>
<dbReference type="InterPro" id="IPR011006">
    <property type="entry name" value="CheY-like_superfamily"/>
</dbReference>
<dbReference type="PANTHER" id="PTHR43047">
    <property type="entry name" value="TWO-COMPONENT HISTIDINE PROTEIN KINASE"/>
    <property type="match status" value="1"/>
</dbReference>
<dbReference type="Pfam" id="PF00672">
    <property type="entry name" value="HAMP"/>
    <property type="match status" value="1"/>
</dbReference>
<dbReference type="EC" id="2.7.13.3" evidence="3"/>
<dbReference type="SUPFAM" id="SSF55874">
    <property type="entry name" value="ATPase domain of HSP90 chaperone/DNA topoisomerase II/histidine kinase"/>
    <property type="match status" value="1"/>
</dbReference>
<dbReference type="Gene3D" id="3.30.450.20">
    <property type="entry name" value="PAS domain"/>
    <property type="match status" value="2"/>
</dbReference>
<dbReference type="SMART" id="SM00388">
    <property type="entry name" value="HisKA"/>
    <property type="match status" value="1"/>
</dbReference>
<dbReference type="SMART" id="SM00086">
    <property type="entry name" value="PAC"/>
    <property type="match status" value="1"/>
</dbReference>
<feature type="domain" description="Response regulatory" evidence="17">
    <location>
        <begin position="755"/>
        <end position="871"/>
    </location>
</feature>
<dbReference type="Gene3D" id="1.10.287.130">
    <property type="match status" value="1"/>
</dbReference>
<comment type="catalytic activity">
    <reaction evidence="1">
        <text>ATP + protein L-histidine = ADP + protein N-phospho-L-histidine.</text>
        <dbReference type="EC" id="2.7.13.3"/>
    </reaction>
</comment>
<evidence type="ECO:0000256" key="3">
    <source>
        <dbReference type="ARBA" id="ARBA00012438"/>
    </source>
</evidence>
<dbReference type="PROSITE" id="PS50112">
    <property type="entry name" value="PAS"/>
    <property type="match status" value="1"/>
</dbReference>
<keyword evidence="12" id="KW-0902">Two-component regulatory system</keyword>
<evidence type="ECO:0000256" key="4">
    <source>
        <dbReference type="ARBA" id="ARBA00022475"/>
    </source>
</evidence>
<dbReference type="CDD" id="cd00130">
    <property type="entry name" value="PAS"/>
    <property type="match status" value="1"/>
</dbReference>
<dbReference type="Proteomes" id="UP000287336">
    <property type="component" value="Unassembled WGS sequence"/>
</dbReference>
<dbReference type="SMART" id="SM00091">
    <property type="entry name" value="PAS"/>
    <property type="match status" value="1"/>
</dbReference>
<keyword evidence="9" id="KW-0418">Kinase</keyword>
<sequence length="1014" mass="110637">MIKIPLSVRVVLLVLVTSGVLVGGMLMTVHQLMVADYESIVAERETAEIKRLASELELSQQQRMLGLEAFATRLLNNEGVLRSEQELMSLLQQTSVAKRLFPDGLLVLDANATAIAESLYVPGRLGTNYADRPHFQRARQTKEAVISAPIIGRTTGLPLISYVYPMLSSDGAIVGYAGGLLNLANTPLIDASRTAEAETSASASAITLVIDPQHRLFVSMQERFETLEPLPDDGADPLVDAALSLSPAGTLVSYQQQRYLVASQQLEPLGWIVLRAISYDQAIAPATASFRQFLFIALVAMVLIGLAGAWVARSLTHPIERITRRIDHMADNARFDSDFLEQGGPEVCALSRAMNRLANERKAADNAIHNAERFLSNILEAASEVAITATDTTGVITAFNKGAENMLGYSKADVLGIQTPAILHLREEVERRSVQLSAEQGQPVEGFRVFVEKAEQNGSETREWTYVHKDGHHVPVSLVVTPMRDSAGDISGYLGIAEDITKRKHAEKIKNEFISTVSHELRTPLTSISGALGLMVGGAFGELPEKAQKLLTTAHRNSKRLAHLINDLLDIEKIAAGKLRFDMQVQALIPLVEQALDANRHYGSVRGVSLILADNAPDVFVNVDHQRLMQVLANLLSNAIKFSPDGGNVGLVVETSDNKVIVSVIDEGSGIADSFRKQVFQRFAQADSSDTRVKEGTGLGLAITRELLEHMGGRIDFESTEGKGSRFFFELPLAQAAIVTTLKSGQDADHNDAARILVVEDDKDVANLLSIMLSGAGYHVDIAFNGTEALNSLQNKHYDLVSLDLTLPDTSGLDVIRRLREHPNTADLPIIVVSAKVEQGRLAINGDATNIDWLAKPIDQHQLIGMVQRQLSAKREHHPRILHVEDDPDLHEVVSAMAGESFTFEAAHTLEKARTRLKEQSFDVILLDIGLPDGSGWELVPDIRACQPDAKVVILSGVDMTHQQYEQVEAVLLKSQLSADTLLSGINARIQSSRLSSSTAKKLFVSYQTARKTL</sequence>
<dbReference type="SUPFAM" id="SSF47384">
    <property type="entry name" value="Homodimeric domain of signal transducing histidine kinase"/>
    <property type="match status" value="1"/>
</dbReference>
<evidence type="ECO:0000256" key="1">
    <source>
        <dbReference type="ARBA" id="ARBA00000085"/>
    </source>
</evidence>
<dbReference type="Pfam" id="PF02518">
    <property type="entry name" value="HATPase_c"/>
    <property type="match status" value="1"/>
</dbReference>
<dbReference type="InterPro" id="IPR036097">
    <property type="entry name" value="HisK_dim/P_sf"/>
</dbReference>
<keyword evidence="8" id="KW-0547">Nucleotide-binding</keyword>
<dbReference type="AlphaFoldDB" id="A0A433KKS7"/>
<dbReference type="EMBL" id="RZHG01000019">
    <property type="protein sequence ID" value="RUR30153.1"/>
    <property type="molecule type" value="Genomic_DNA"/>
</dbReference>
<protein>
    <recommendedName>
        <fullName evidence="3">histidine kinase</fullName>
        <ecNumber evidence="3">2.7.13.3</ecNumber>
    </recommendedName>
</protein>
<dbReference type="GO" id="GO:0000155">
    <property type="term" value="F:phosphorelay sensor kinase activity"/>
    <property type="evidence" value="ECO:0007669"/>
    <property type="project" value="InterPro"/>
</dbReference>
<proteinExistence type="predicted"/>
<dbReference type="CDD" id="cd12914">
    <property type="entry name" value="PDC1_DGC_like"/>
    <property type="match status" value="1"/>
</dbReference>
<dbReference type="NCBIfam" id="TIGR00229">
    <property type="entry name" value="sensory_box"/>
    <property type="match status" value="1"/>
</dbReference>
<dbReference type="SMART" id="SM00448">
    <property type="entry name" value="REC"/>
    <property type="match status" value="2"/>
</dbReference>
<dbReference type="GO" id="GO:0009927">
    <property type="term" value="F:histidine phosphotransfer kinase activity"/>
    <property type="evidence" value="ECO:0007669"/>
    <property type="project" value="TreeGrafter"/>
</dbReference>
<dbReference type="FunFam" id="1.10.287.130:FF:000001">
    <property type="entry name" value="Two-component sensor histidine kinase"/>
    <property type="match status" value="1"/>
</dbReference>
<keyword evidence="5 14" id="KW-0597">Phosphoprotein</keyword>
<feature type="modified residue" description="4-aspartylphosphate" evidence="14">
    <location>
        <position position="928"/>
    </location>
</feature>
<dbReference type="PROSITE" id="PS50109">
    <property type="entry name" value="HIS_KIN"/>
    <property type="match status" value="1"/>
</dbReference>
<evidence type="ECO:0000256" key="15">
    <source>
        <dbReference type="SAM" id="Phobius"/>
    </source>
</evidence>
<accession>A0A433KKS7</accession>
<keyword evidence="10" id="KW-0067">ATP-binding</keyword>
<dbReference type="PRINTS" id="PR00344">
    <property type="entry name" value="BCTRLSENSOR"/>
</dbReference>
<evidence type="ECO:0000256" key="5">
    <source>
        <dbReference type="ARBA" id="ARBA00022553"/>
    </source>
</evidence>
<dbReference type="InterPro" id="IPR001789">
    <property type="entry name" value="Sig_transdc_resp-reg_receiver"/>
</dbReference>
<evidence type="ECO:0000256" key="8">
    <source>
        <dbReference type="ARBA" id="ARBA00022741"/>
    </source>
</evidence>
<dbReference type="SMART" id="SM00304">
    <property type="entry name" value="HAMP"/>
    <property type="match status" value="1"/>
</dbReference>
<dbReference type="InterPro" id="IPR004358">
    <property type="entry name" value="Sig_transdc_His_kin-like_C"/>
</dbReference>
<keyword evidence="13 15" id="KW-0472">Membrane</keyword>
<dbReference type="CDD" id="cd00082">
    <property type="entry name" value="HisKA"/>
    <property type="match status" value="1"/>
</dbReference>
<name>A0A433KKS7_9GAMM</name>
<dbReference type="InterPro" id="IPR029151">
    <property type="entry name" value="Sensor-like_sf"/>
</dbReference>
<keyword evidence="6" id="KW-0808">Transferase</keyword>
<organism evidence="20 21">
    <name type="scientific">Vreelandella andesensis</name>
    <dbReference type="NCBI Taxonomy" id="447567"/>
    <lineage>
        <taxon>Bacteria</taxon>
        <taxon>Pseudomonadati</taxon>
        <taxon>Pseudomonadota</taxon>
        <taxon>Gammaproteobacteria</taxon>
        <taxon>Oceanospirillales</taxon>
        <taxon>Halomonadaceae</taxon>
        <taxon>Vreelandella</taxon>
    </lineage>
</organism>
<evidence type="ECO:0000256" key="13">
    <source>
        <dbReference type="ARBA" id="ARBA00023136"/>
    </source>
</evidence>
<evidence type="ECO:0000259" key="16">
    <source>
        <dbReference type="PROSITE" id="PS50109"/>
    </source>
</evidence>
<dbReference type="RefSeq" id="WP_126947560.1">
    <property type="nucleotide sequence ID" value="NZ_RZHG01000019.1"/>
</dbReference>
<feature type="domain" description="Response regulatory" evidence="17">
    <location>
        <begin position="880"/>
        <end position="994"/>
    </location>
</feature>
<dbReference type="GO" id="GO:0005524">
    <property type="term" value="F:ATP binding"/>
    <property type="evidence" value="ECO:0007669"/>
    <property type="project" value="UniProtKB-KW"/>
</dbReference>
<evidence type="ECO:0000256" key="9">
    <source>
        <dbReference type="ARBA" id="ARBA00022777"/>
    </source>
</evidence>
<dbReference type="InterPro" id="IPR035965">
    <property type="entry name" value="PAS-like_dom_sf"/>
</dbReference>
<keyword evidence="21" id="KW-1185">Reference proteome</keyword>
<keyword evidence="11 15" id="KW-1133">Transmembrane helix</keyword>
<evidence type="ECO:0000259" key="19">
    <source>
        <dbReference type="PROSITE" id="PS50113"/>
    </source>
</evidence>
<evidence type="ECO:0000259" key="17">
    <source>
        <dbReference type="PROSITE" id="PS50110"/>
    </source>
</evidence>
<dbReference type="Gene3D" id="6.10.340.10">
    <property type="match status" value="1"/>
</dbReference>
<dbReference type="InterPro" id="IPR001610">
    <property type="entry name" value="PAC"/>
</dbReference>
<feature type="domain" description="PAC" evidence="19">
    <location>
        <begin position="460"/>
        <end position="512"/>
    </location>
</feature>
<dbReference type="Pfam" id="PF13426">
    <property type="entry name" value="PAS_9"/>
    <property type="match status" value="1"/>
</dbReference>
<dbReference type="InterPro" id="IPR036890">
    <property type="entry name" value="HATPase_C_sf"/>
</dbReference>
<evidence type="ECO:0000256" key="6">
    <source>
        <dbReference type="ARBA" id="ARBA00022679"/>
    </source>
</evidence>
<keyword evidence="7 15" id="KW-0812">Transmembrane</keyword>
<evidence type="ECO:0000256" key="2">
    <source>
        <dbReference type="ARBA" id="ARBA00004651"/>
    </source>
</evidence>
<dbReference type="Pfam" id="PF00512">
    <property type="entry name" value="HisKA"/>
    <property type="match status" value="1"/>
</dbReference>
<evidence type="ECO:0000256" key="7">
    <source>
        <dbReference type="ARBA" id="ARBA00022692"/>
    </source>
</evidence>
<gene>
    <name evidence="20" type="ORF">ELY33_10070</name>
</gene>
<dbReference type="InterPro" id="IPR003661">
    <property type="entry name" value="HisK_dim/P_dom"/>
</dbReference>
<dbReference type="SUPFAM" id="SSF55785">
    <property type="entry name" value="PYP-like sensor domain (PAS domain)"/>
    <property type="match status" value="1"/>
</dbReference>
<evidence type="ECO:0000256" key="10">
    <source>
        <dbReference type="ARBA" id="ARBA00022840"/>
    </source>
</evidence>
<dbReference type="InterPro" id="IPR000700">
    <property type="entry name" value="PAS-assoc_C"/>
</dbReference>
<dbReference type="InterPro" id="IPR000014">
    <property type="entry name" value="PAS"/>
</dbReference>
<dbReference type="PANTHER" id="PTHR43047:SF72">
    <property type="entry name" value="OSMOSENSING HISTIDINE PROTEIN KINASE SLN1"/>
    <property type="match status" value="1"/>
</dbReference>
<evidence type="ECO:0000256" key="12">
    <source>
        <dbReference type="ARBA" id="ARBA00023012"/>
    </source>
</evidence>
<dbReference type="SUPFAM" id="SSF103190">
    <property type="entry name" value="Sensory domain-like"/>
    <property type="match status" value="1"/>
</dbReference>
<keyword evidence="4" id="KW-1003">Cell membrane</keyword>
<dbReference type="CDD" id="cd16922">
    <property type="entry name" value="HATPase_EvgS-ArcB-TorS-like"/>
    <property type="match status" value="1"/>
</dbReference>
<dbReference type="SUPFAM" id="SSF52172">
    <property type="entry name" value="CheY-like"/>
    <property type="match status" value="2"/>
</dbReference>
<evidence type="ECO:0000313" key="20">
    <source>
        <dbReference type="EMBL" id="RUR30153.1"/>
    </source>
</evidence>
<evidence type="ECO:0000313" key="21">
    <source>
        <dbReference type="Proteomes" id="UP000287336"/>
    </source>
</evidence>
<dbReference type="InterPro" id="IPR005467">
    <property type="entry name" value="His_kinase_dom"/>
</dbReference>
<comment type="caution">
    <text evidence="20">The sequence shown here is derived from an EMBL/GenBank/DDBJ whole genome shotgun (WGS) entry which is preliminary data.</text>
</comment>
<dbReference type="FunFam" id="3.30.565.10:FF:000006">
    <property type="entry name" value="Sensor histidine kinase WalK"/>
    <property type="match status" value="1"/>
</dbReference>
<evidence type="ECO:0000256" key="11">
    <source>
        <dbReference type="ARBA" id="ARBA00022989"/>
    </source>
</evidence>
<feature type="domain" description="PAS" evidence="18">
    <location>
        <begin position="371"/>
        <end position="416"/>
    </location>
</feature>
<dbReference type="InterPro" id="IPR003660">
    <property type="entry name" value="HAMP_dom"/>
</dbReference>
<evidence type="ECO:0000256" key="14">
    <source>
        <dbReference type="PROSITE-ProRule" id="PRU00169"/>
    </source>
</evidence>
<comment type="subcellular location">
    <subcellularLocation>
        <location evidence="2">Cell membrane</location>
        <topology evidence="2">Multi-pass membrane protein</topology>
    </subcellularLocation>
</comment>
<dbReference type="GO" id="GO:0005886">
    <property type="term" value="C:plasma membrane"/>
    <property type="evidence" value="ECO:0007669"/>
    <property type="project" value="UniProtKB-SubCell"/>
</dbReference>
<dbReference type="InterPro" id="IPR003594">
    <property type="entry name" value="HATPase_dom"/>
</dbReference>
<dbReference type="Pfam" id="PF00072">
    <property type="entry name" value="Response_reg"/>
    <property type="match status" value="2"/>
</dbReference>